<dbReference type="RefSeq" id="WP_342077573.1">
    <property type="nucleotide sequence ID" value="NZ_CP151767.2"/>
</dbReference>
<dbReference type="Pfam" id="PF00563">
    <property type="entry name" value="EAL"/>
    <property type="match status" value="1"/>
</dbReference>
<dbReference type="InterPro" id="IPR035919">
    <property type="entry name" value="EAL_sf"/>
</dbReference>
<dbReference type="Pfam" id="PF00990">
    <property type="entry name" value="GGDEF"/>
    <property type="match status" value="1"/>
</dbReference>
<dbReference type="Gene3D" id="3.20.20.450">
    <property type="entry name" value="EAL domain"/>
    <property type="match status" value="1"/>
</dbReference>
<feature type="domain" description="EAL" evidence="3">
    <location>
        <begin position="327"/>
        <end position="581"/>
    </location>
</feature>
<proteinExistence type="predicted"/>
<dbReference type="CDD" id="cd01949">
    <property type="entry name" value="GGDEF"/>
    <property type="match status" value="1"/>
</dbReference>
<dbReference type="CDD" id="cd00130">
    <property type="entry name" value="PAS"/>
    <property type="match status" value="1"/>
</dbReference>
<reference evidence="5 6" key="2">
    <citation type="submission" date="2024-08" db="EMBL/GenBank/DDBJ databases">
        <title>Phylogenomic analyses of a clade within the roseobacter group suggest taxonomic reassignments of species of the genera Aestuariivita, Citreicella, Loktanella, Nautella, Pelagibaca, Ruegeria, Thalassobius, Thiobacimonas and Tropicibacter, and the proposal o.</title>
        <authorList>
            <person name="Jeon C.O."/>
        </authorList>
    </citation>
    <scope>NUCLEOTIDE SEQUENCE [LARGE SCALE GENOMIC DNA]</scope>
    <source>
        <strain evidence="5 6">SS1-5</strain>
    </source>
</reference>
<dbReference type="KEGG" id="yrh:AABB31_04990"/>
<dbReference type="SMART" id="SM00086">
    <property type="entry name" value="PAC"/>
    <property type="match status" value="1"/>
</dbReference>
<keyword evidence="1" id="KW-0175">Coiled coil</keyword>
<dbReference type="EMBL" id="CP151767">
    <property type="protein sequence ID" value="WZU68281.1"/>
    <property type="molecule type" value="Genomic_DNA"/>
</dbReference>
<accession>A0AAN0NJJ0</accession>
<dbReference type="PANTHER" id="PTHR44757">
    <property type="entry name" value="DIGUANYLATE CYCLASE DGCP"/>
    <property type="match status" value="1"/>
</dbReference>
<protein>
    <submittedName>
        <fullName evidence="5">Bifunctional diguanylate cyclase/phosphodiesterase</fullName>
    </submittedName>
</protein>
<dbReference type="InterPro" id="IPR035965">
    <property type="entry name" value="PAS-like_dom_sf"/>
</dbReference>
<dbReference type="CDD" id="cd01948">
    <property type="entry name" value="EAL"/>
    <property type="match status" value="1"/>
</dbReference>
<evidence type="ECO:0000313" key="5">
    <source>
        <dbReference type="EMBL" id="WZU68281.1"/>
    </source>
</evidence>
<dbReference type="SMART" id="SM00052">
    <property type="entry name" value="EAL"/>
    <property type="match status" value="1"/>
</dbReference>
<sequence length="602" mass="67244">MTIEDDKVIRILDDFSGMASDWFWETDSEHRFCYFSRRMAEVTKFDIGALLGKKRDIIPAEKMSDPKWIAHKADLAAHRPFRNFEYKMHRPHDGTLLWIRIAGEPQFDADGTFVGYRGVGHDITDEKLAMQRLEESNAALAERNAELNEARRHLERSANEDALTGLFNRRAFERDIAHALQQTDQVVALLHVDLDRFKWVNDTFGHAAGDSVLRTASKRIQLALGDAGRPYRVGGDEFMVILRQLATDDLPIWLGDRIIEAMAKPIAISKQRVTIGASVGVATGLAGETRARLLISRADAALYEAKNGGRNMVCQVTPALQRQIDDRRSLASDIPRAIERGEFVPFFQPQIDVQTGRIIGAETLVRWQHPDRGMLPPGQFLQSAVELGLIDRIDHHMLVAAMQVSLRLREAGYPLPSLSVNVSEARLIDPLLPRQIDTLWIDRDCLLSIELLETIYFDEASENNQFSQNLSQLKELGVRIETDDFGTGRASMTGLLKIAPDRLKIDKSLVQEVVHSSQKRSLVKAIVEMANALDIDCLAEGVETQADIDAITALGCCKFQGYAISYPQSEEDLLAYLSTVPIAAPDRQGPNPDGSEDLSQIA</sequence>
<feature type="domain" description="GGDEF" evidence="4">
    <location>
        <begin position="185"/>
        <end position="318"/>
    </location>
</feature>
<dbReference type="SUPFAM" id="SSF55785">
    <property type="entry name" value="PYP-like sensor domain (PAS domain)"/>
    <property type="match status" value="1"/>
</dbReference>
<evidence type="ECO:0000259" key="4">
    <source>
        <dbReference type="PROSITE" id="PS50887"/>
    </source>
</evidence>
<dbReference type="SUPFAM" id="SSF55073">
    <property type="entry name" value="Nucleotide cyclase"/>
    <property type="match status" value="1"/>
</dbReference>
<dbReference type="InterPro" id="IPR001610">
    <property type="entry name" value="PAC"/>
</dbReference>
<dbReference type="NCBIfam" id="TIGR00254">
    <property type="entry name" value="GGDEF"/>
    <property type="match status" value="1"/>
</dbReference>
<evidence type="ECO:0000313" key="6">
    <source>
        <dbReference type="Proteomes" id="UP001470809"/>
    </source>
</evidence>
<dbReference type="InterPro" id="IPR052155">
    <property type="entry name" value="Biofilm_reg_signaling"/>
</dbReference>
<dbReference type="InterPro" id="IPR043128">
    <property type="entry name" value="Rev_trsase/Diguanyl_cyclase"/>
</dbReference>
<evidence type="ECO:0000259" key="2">
    <source>
        <dbReference type="PROSITE" id="PS50113"/>
    </source>
</evidence>
<dbReference type="SUPFAM" id="SSF141868">
    <property type="entry name" value="EAL domain-like"/>
    <property type="match status" value="1"/>
</dbReference>
<dbReference type="PROSITE" id="PS50887">
    <property type="entry name" value="GGDEF"/>
    <property type="match status" value="1"/>
</dbReference>
<dbReference type="InterPro" id="IPR000700">
    <property type="entry name" value="PAS-assoc_C"/>
</dbReference>
<dbReference type="Gene3D" id="3.30.70.270">
    <property type="match status" value="1"/>
</dbReference>
<dbReference type="SMART" id="SM00267">
    <property type="entry name" value="GGDEF"/>
    <property type="match status" value="1"/>
</dbReference>
<dbReference type="InterPro" id="IPR000014">
    <property type="entry name" value="PAS"/>
</dbReference>
<dbReference type="PANTHER" id="PTHR44757:SF2">
    <property type="entry name" value="BIOFILM ARCHITECTURE MAINTENANCE PROTEIN MBAA"/>
    <property type="match status" value="1"/>
</dbReference>
<gene>
    <name evidence="5" type="ORF">AABB31_04990</name>
</gene>
<evidence type="ECO:0000259" key="3">
    <source>
        <dbReference type="PROSITE" id="PS50883"/>
    </source>
</evidence>
<dbReference type="PROSITE" id="PS50113">
    <property type="entry name" value="PAC"/>
    <property type="match status" value="1"/>
</dbReference>
<dbReference type="InterPro" id="IPR000160">
    <property type="entry name" value="GGDEF_dom"/>
</dbReference>
<dbReference type="Proteomes" id="UP001470809">
    <property type="component" value="Chromosome"/>
</dbReference>
<feature type="domain" description="PAC" evidence="2">
    <location>
        <begin position="82"/>
        <end position="135"/>
    </location>
</feature>
<dbReference type="InterPro" id="IPR001633">
    <property type="entry name" value="EAL_dom"/>
</dbReference>
<dbReference type="NCBIfam" id="TIGR00229">
    <property type="entry name" value="sensory_box"/>
    <property type="match status" value="1"/>
</dbReference>
<dbReference type="PROSITE" id="PS50883">
    <property type="entry name" value="EAL"/>
    <property type="match status" value="1"/>
</dbReference>
<organism evidence="5 6">
    <name type="scientific">Yoonia rhodophyticola</name>
    <dbReference type="NCBI Taxonomy" id="3137370"/>
    <lineage>
        <taxon>Bacteria</taxon>
        <taxon>Pseudomonadati</taxon>
        <taxon>Pseudomonadota</taxon>
        <taxon>Alphaproteobacteria</taxon>
        <taxon>Rhodobacterales</taxon>
        <taxon>Paracoccaceae</taxon>
        <taxon>Yoonia</taxon>
    </lineage>
</organism>
<dbReference type="InterPro" id="IPR029787">
    <property type="entry name" value="Nucleotide_cyclase"/>
</dbReference>
<dbReference type="Gene3D" id="3.30.450.20">
    <property type="entry name" value="PAS domain"/>
    <property type="match status" value="1"/>
</dbReference>
<dbReference type="AlphaFoldDB" id="A0AAN0NJJ0"/>
<reference evidence="6" key="1">
    <citation type="submission" date="2024-04" db="EMBL/GenBank/DDBJ databases">
        <title>Phylogenomic analyses of a clade within the roseobacter group suggest taxonomic reassignments of species of the genera Aestuariivita, Citreicella, Loktanella, Nautella, Pelagibaca, Ruegeria, Thalassobius, Thiobacimonas and Tropicibacter, and the proposal o.</title>
        <authorList>
            <person name="Jeon C.O."/>
        </authorList>
    </citation>
    <scope>NUCLEOTIDE SEQUENCE [LARGE SCALE GENOMIC DNA]</scope>
    <source>
        <strain evidence="6">SS1-5</strain>
    </source>
</reference>
<keyword evidence="6" id="KW-1185">Reference proteome</keyword>
<feature type="coiled-coil region" evidence="1">
    <location>
        <begin position="123"/>
        <end position="160"/>
    </location>
</feature>
<evidence type="ECO:0000256" key="1">
    <source>
        <dbReference type="SAM" id="Coils"/>
    </source>
</evidence>
<name>A0AAN0NJJ0_9RHOB</name>